<keyword evidence="2" id="KW-0808">Transferase</keyword>
<dbReference type="Gene3D" id="3.90.550.10">
    <property type="entry name" value="Spore Coat Polysaccharide Biosynthesis Protein SpsA, Chain A"/>
    <property type="match status" value="1"/>
</dbReference>
<evidence type="ECO:0000313" key="2">
    <source>
        <dbReference type="EMBL" id="QJA67217.1"/>
    </source>
</evidence>
<name>A0A6M3JEB7_9ZZZZ</name>
<feature type="domain" description="Nucleotidyl transferase" evidence="1">
    <location>
        <begin position="4"/>
        <end position="129"/>
    </location>
</feature>
<proteinExistence type="predicted"/>
<dbReference type="InterPro" id="IPR029044">
    <property type="entry name" value="Nucleotide-diphossugar_trans"/>
</dbReference>
<reference evidence="2" key="1">
    <citation type="submission" date="2020-03" db="EMBL/GenBank/DDBJ databases">
        <title>The deep terrestrial virosphere.</title>
        <authorList>
            <person name="Holmfeldt K."/>
            <person name="Nilsson E."/>
            <person name="Simone D."/>
            <person name="Lopez-Fernandez M."/>
            <person name="Wu X."/>
            <person name="de Brujin I."/>
            <person name="Lundin D."/>
            <person name="Andersson A."/>
            <person name="Bertilsson S."/>
            <person name="Dopson M."/>
        </authorList>
    </citation>
    <scope>NUCLEOTIDE SEQUENCE</scope>
    <source>
        <strain evidence="2">MM415B00267</strain>
    </source>
</reference>
<organism evidence="2">
    <name type="scientific">viral metagenome</name>
    <dbReference type="NCBI Taxonomy" id="1070528"/>
    <lineage>
        <taxon>unclassified sequences</taxon>
        <taxon>metagenomes</taxon>
        <taxon>organismal metagenomes</taxon>
    </lineage>
</organism>
<dbReference type="CDD" id="cd04181">
    <property type="entry name" value="NTP_transferase"/>
    <property type="match status" value="1"/>
</dbReference>
<sequence>MRIIIMAGGKGERLRPITKYMPKIMVSIHGKPFLYYLIKKYGSEEIVLSVNYLKESIKNWCRQTKNYIEFIEEPEFLGTGGGLRIAELFVCDVNKFVVMNGDTYIDEDLKKIYKSHNYKKDIATIVYAKNKITNEIRNSGIYVFNKEIFKYLKTPKVFNIETKFNNIPHKIYESKKEYVDIGTFEGLKYAKQNLLKEL</sequence>
<dbReference type="EMBL" id="MT141567">
    <property type="protein sequence ID" value="QJA67217.1"/>
    <property type="molecule type" value="Genomic_DNA"/>
</dbReference>
<accession>A0A6M3JEB7</accession>
<dbReference type="GO" id="GO:0016740">
    <property type="term" value="F:transferase activity"/>
    <property type="evidence" value="ECO:0007669"/>
    <property type="project" value="UniProtKB-KW"/>
</dbReference>
<gene>
    <name evidence="2" type="ORF">MM415B00267_0043</name>
</gene>
<dbReference type="InterPro" id="IPR050486">
    <property type="entry name" value="Mannose-1P_guanyltransferase"/>
</dbReference>
<dbReference type="SUPFAM" id="SSF53448">
    <property type="entry name" value="Nucleotide-diphospho-sugar transferases"/>
    <property type="match status" value="1"/>
</dbReference>
<dbReference type="PANTHER" id="PTHR22572">
    <property type="entry name" value="SUGAR-1-PHOSPHATE GUANYL TRANSFERASE"/>
    <property type="match status" value="1"/>
</dbReference>
<dbReference type="Pfam" id="PF00483">
    <property type="entry name" value="NTP_transferase"/>
    <property type="match status" value="1"/>
</dbReference>
<evidence type="ECO:0000259" key="1">
    <source>
        <dbReference type="Pfam" id="PF00483"/>
    </source>
</evidence>
<dbReference type="InterPro" id="IPR005835">
    <property type="entry name" value="NTP_transferase_dom"/>
</dbReference>
<dbReference type="AlphaFoldDB" id="A0A6M3JEB7"/>
<protein>
    <submittedName>
        <fullName evidence="2">Putative nucleotidyltransferase</fullName>
    </submittedName>
</protein>